<gene>
    <name evidence="2" type="ORF">ACFPOC_11055</name>
</gene>
<dbReference type="EMBL" id="JBHSNA010000009">
    <property type="protein sequence ID" value="MFC5566948.1"/>
    <property type="molecule type" value="Genomic_DNA"/>
</dbReference>
<sequence length="99" mass="10741">MQTKNKFLDDISQLVTNAMGVAQGARDEAQTALRSMVDRLLADRDLVTREEFEAVRAMAQAAREENDALSARIAALEAKAQGAQQEVDARPEWPGSPGA</sequence>
<accession>A0ABW0SDA0</accession>
<keyword evidence="3" id="KW-1185">Reference proteome</keyword>
<dbReference type="Proteomes" id="UP001596056">
    <property type="component" value="Unassembled WGS sequence"/>
</dbReference>
<dbReference type="RefSeq" id="WP_209839555.1">
    <property type="nucleotide sequence ID" value="NZ_JAGGJP010000005.1"/>
</dbReference>
<evidence type="ECO:0000313" key="2">
    <source>
        <dbReference type="EMBL" id="MFC5566948.1"/>
    </source>
</evidence>
<evidence type="ECO:0000256" key="1">
    <source>
        <dbReference type="SAM" id="MobiDB-lite"/>
    </source>
</evidence>
<comment type="caution">
    <text evidence="2">The sequence shown here is derived from an EMBL/GenBank/DDBJ whole genome shotgun (WGS) entry which is preliminary data.</text>
</comment>
<feature type="region of interest" description="Disordered" evidence="1">
    <location>
        <begin position="80"/>
        <end position="99"/>
    </location>
</feature>
<name>A0ABW0SDA0_9RHOB</name>
<evidence type="ECO:0000313" key="3">
    <source>
        <dbReference type="Proteomes" id="UP001596056"/>
    </source>
</evidence>
<organism evidence="2 3">
    <name type="scientific">Rubellimicrobium aerolatum</name>
    <dbReference type="NCBI Taxonomy" id="490979"/>
    <lineage>
        <taxon>Bacteria</taxon>
        <taxon>Pseudomonadati</taxon>
        <taxon>Pseudomonadota</taxon>
        <taxon>Alphaproteobacteria</taxon>
        <taxon>Rhodobacterales</taxon>
        <taxon>Roseobacteraceae</taxon>
        <taxon>Rubellimicrobium</taxon>
    </lineage>
</organism>
<protein>
    <submittedName>
        <fullName evidence="2">Accessory factor UbiK family protein</fullName>
    </submittedName>
</protein>
<reference evidence="3" key="1">
    <citation type="journal article" date="2019" name="Int. J. Syst. Evol. Microbiol.">
        <title>The Global Catalogue of Microorganisms (GCM) 10K type strain sequencing project: providing services to taxonomists for standard genome sequencing and annotation.</title>
        <authorList>
            <consortium name="The Broad Institute Genomics Platform"/>
            <consortium name="The Broad Institute Genome Sequencing Center for Infectious Disease"/>
            <person name="Wu L."/>
            <person name="Ma J."/>
        </authorList>
    </citation>
    <scope>NUCLEOTIDE SEQUENCE [LARGE SCALE GENOMIC DNA]</scope>
    <source>
        <strain evidence="3">KACC 11588</strain>
    </source>
</reference>
<dbReference type="InterPro" id="IPR007475">
    <property type="entry name" value="UbiK"/>
</dbReference>
<proteinExistence type="predicted"/>
<dbReference type="Pfam" id="PF04380">
    <property type="entry name" value="BMFP"/>
    <property type="match status" value="1"/>
</dbReference>